<organism evidence="2 3">
    <name type="scientific">Lentinula guzmanii</name>
    <dbReference type="NCBI Taxonomy" id="2804957"/>
    <lineage>
        <taxon>Eukaryota</taxon>
        <taxon>Fungi</taxon>
        <taxon>Dikarya</taxon>
        <taxon>Basidiomycota</taxon>
        <taxon>Agaricomycotina</taxon>
        <taxon>Agaricomycetes</taxon>
        <taxon>Agaricomycetidae</taxon>
        <taxon>Agaricales</taxon>
        <taxon>Marasmiineae</taxon>
        <taxon>Omphalotaceae</taxon>
        <taxon>Lentinula</taxon>
    </lineage>
</organism>
<feature type="compositionally biased region" description="Low complexity" evidence="1">
    <location>
        <begin position="1"/>
        <end position="12"/>
    </location>
</feature>
<dbReference type="Proteomes" id="UP001176059">
    <property type="component" value="Unassembled WGS sequence"/>
</dbReference>
<protein>
    <submittedName>
        <fullName evidence="2">Uncharacterized protein</fullName>
    </submittedName>
</protein>
<feature type="compositionally biased region" description="Polar residues" evidence="1">
    <location>
        <begin position="58"/>
        <end position="73"/>
    </location>
</feature>
<proteinExistence type="predicted"/>
<dbReference type="AlphaFoldDB" id="A0AA38N4X0"/>
<feature type="region of interest" description="Disordered" evidence="1">
    <location>
        <begin position="1"/>
        <end position="73"/>
    </location>
</feature>
<dbReference type="EMBL" id="JANVFO010000005">
    <property type="protein sequence ID" value="KAJ3736292.1"/>
    <property type="molecule type" value="Genomic_DNA"/>
</dbReference>
<feature type="compositionally biased region" description="Low complexity" evidence="1">
    <location>
        <begin position="24"/>
        <end position="43"/>
    </location>
</feature>
<accession>A0AA38N4X0</accession>
<gene>
    <name evidence="2" type="ORF">DFJ43DRAFT_1051408</name>
</gene>
<keyword evidence="3" id="KW-1185">Reference proteome</keyword>
<reference evidence="2" key="2">
    <citation type="journal article" date="2023" name="Proc. Natl. Acad. Sci. U.S.A.">
        <title>A global phylogenomic analysis of the shiitake genus Lentinula.</title>
        <authorList>
            <person name="Sierra-Patev S."/>
            <person name="Min B."/>
            <person name="Naranjo-Ortiz M."/>
            <person name="Looney B."/>
            <person name="Konkel Z."/>
            <person name="Slot J.C."/>
            <person name="Sakamoto Y."/>
            <person name="Steenwyk J.L."/>
            <person name="Rokas A."/>
            <person name="Carro J."/>
            <person name="Camarero S."/>
            <person name="Ferreira P."/>
            <person name="Molpeceres G."/>
            <person name="Ruiz-Duenas F.J."/>
            <person name="Serrano A."/>
            <person name="Henrissat B."/>
            <person name="Drula E."/>
            <person name="Hughes K.W."/>
            <person name="Mata J.L."/>
            <person name="Ishikawa N.K."/>
            <person name="Vargas-Isla R."/>
            <person name="Ushijima S."/>
            <person name="Smith C.A."/>
            <person name="Donoghue J."/>
            <person name="Ahrendt S."/>
            <person name="Andreopoulos W."/>
            <person name="He G."/>
            <person name="LaButti K."/>
            <person name="Lipzen A."/>
            <person name="Ng V."/>
            <person name="Riley R."/>
            <person name="Sandor L."/>
            <person name="Barry K."/>
            <person name="Martinez A.T."/>
            <person name="Xiao Y."/>
            <person name="Gibbons J.G."/>
            <person name="Terashima K."/>
            <person name="Grigoriev I.V."/>
            <person name="Hibbett D."/>
        </authorList>
    </citation>
    <scope>NUCLEOTIDE SEQUENCE</scope>
    <source>
        <strain evidence="2">ET3784</strain>
    </source>
</reference>
<evidence type="ECO:0000313" key="2">
    <source>
        <dbReference type="EMBL" id="KAJ3736292.1"/>
    </source>
</evidence>
<sequence>MPNMSMSSNSESLFANRHNKSTDPLGHSSPTSTLSGSPPSASAILSTSLRSLSHEASRTSLRGTFPSSNTSLIGTRKPAIRADPSMLTCFDPADKELYDLWAPKK</sequence>
<reference evidence="2" key="1">
    <citation type="submission" date="2022-08" db="EMBL/GenBank/DDBJ databases">
        <authorList>
            <consortium name="DOE Joint Genome Institute"/>
            <person name="Min B."/>
            <person name="Sierra-Patev S."/>
            <person name="Naranjo-Ortiz M."/>
            <person name="Looney B."/>
            <person name="Konkel Z."/>
            <person name="Slot J.C."/>
            <person name="Sakamoto Y."/>
            <person name="Steenwyk J.L."/>
            <person name="Rokas A."/>
            <person name="Carro J."/>
            <person name="Camarero S."/>
            <person name="Ferreira P."/>
            <person name="Molpeceres G."/>
            <person name="Ruiz-duenas F.J."/>
            <person name="Serrano A."/>
            <person name="Henrissat B."/>
            <person name="Drula E."/>
            <person name="Hughes K.W."/>
            <person name="Mata J.L."/>
            <person name="Ishikawa N.K."/>
            <person name="Vargas-Isla R."/>
            <person name="Ushijima S."/>
            <person name="Smith C.A."/>
            <person name="Ahrendt S."/>
            <person name="Andreopoulos W."/>
            <person name="He G."/>
            <person name="LaButti K."/>
            <person name="Lipzen A."/>
            <person name="Ng V."/>
            <person name="Riley R."/>
            <person name="Sandor L."/>
            <person name="Barry K."/>
            <person name="Martinez A.T."/>
            <person name="Xiao Y."/>
            <person name="Gibbons J.G."/>
            <person name="Terashima K."/>
            <person name="Hibbett D.S."/>
            <person name="Grigoriev I.V."/>
        </authorList>
    </citation>
    <scope>NUCLEOTIDE SEQUENCE</scope>
    <source>
        <strain evidence="2">ET3784</strain>
    </source>
</reference>
<comment type="caution">
    <text evidence="2">The sequence shown here is derived from an EMBL/GenBank/DDBJ whole genome shotgun (WGS) entry which is preliminary data.</text>
</comment>
<evidence type="ECO:0000256" key="1">
    <source>
        <dbReference type="SAM" id="MobiDB-lite"/>
    </source>
</evidence>
<evidence type="ECO:0000313" key="3">
    <source>
        <dbReference type="Proteomes" id="UP001176059"/>
    </source>
</evidence>
<name>A0AA38N4X0_9AGAR</name>